<feature type="non-terminal residue" evidence="3">
    <location>
        <position position="1"/>
    </location>
</feature>
<dbReference type="InterPro" id="IPR000683">
    <property type="entry name" value="Gfo/Idh/MocA-like_OxRdtase_N"/>
</dbReference>
<protein>
    <recommendedName>
        <fullName evidence="4">Gfo/Idh/MocA-like oxidoreductase N-terminal domain-containing protein</fullName>
    </recommendedName>
</protein>
<dbReference type="PANTHER" id="PTHR43377">
    <property type="entry name" value="BILIVERDIN REDUCTASE A"/>
    <property type="match status" value="1"/>
</dbReference>
<dbReference type="Pfam" id="PF02894">
    <property type="entry name" value="GFO_IDH_MocA_C"/>
    <property type="match status" value="1"/>
</dbReference>
<evidence type="ECO:0000259" key="1">
    <source>
        <dbReference type="Pfam" id="PF01408"/>
    </source>
</evidence>
<dbReference type="EMBL" id="UINC01104349">
    <property type="protein sequence ID" value="SVC67424.1"/>
    <property type="molecule type" value="Genomic_DNA"/>
</dbReference>
<gene>
    <name evidence="3" type="ORF">METZ01_LOCUS320278</name>
</gene>
<feature type="domain" description="Gfo/Idh/MocA-like oxidoreductase C-terminal" evidence="2">
    <location>
        <begin position="149"/>
        <end position="303"/>
    </location>
</feature>
<dbReference type="SUPFAM" id="SSF55347">
    <property type="entry name" value="Glyceraldehyde-3-phosphate dehydrogenase-like, C-terminal domain"/>
    <property type="match status" value="1"/>
</dbReference>
<accession>A0A382P1Z8</accession>
<dbReference type="InterPro" id="IPR004104">
    <property type="entry name" value="Gfo/Idh/MocA-like_OxRdtase_C"/>
</dbReference>
<evidence type="ECO:0000259" key="2">
    <source>
        <dbReference type="Pfam" id="PF02894"/>
    </source>
</evidence>
<dbReference type="AlphaFoldDB" id="A0A382P1Z8"/>
<dbReference type="PANTHER" id="PTHR43377:SF1">
    <property type="entry name" value="BILIVERDIN REDUCTASE A"/>
    <property type="match status" value="1"/>
</dbReference>
<name>A0A382P1Z8_9ZZZZ</name>
<evidence type="ECO:0008006" key="4">
    <source>
        <dbReference type="Google" id="ProtNLM"/>
    </source>
</evidence>
<dbReference type="InterPro" id="IPR036291">
    <property type="entry name" value="NAD(P)-bd_dom_sf"/>
</dbReference>
<evidence type="ECO:0000313" key="3">
    <source>
        <dbReference type="EMBL" id="SVC67424.1"/>
    </source>
</evidence>
<dbReference type="InterPro" id="IPR051450">
    <property type="entry name" value="Gfo/Idh/MocA_Oxidoreductases"/>
</dbReference>
<dbReference type="GO" id="GO:0000166">
    <property type="term" value="F:nucleotide binding"/>
    <property type="evidence" value="ECO:0007669"/>
    <property type="project" value="InterPro"/>
</dbReference>
<sequence>EIRPDIEIILVRSGYGSECEEEKIALKTVHSIGEAIKYGIQAAIVSSPAILHLEQSLELAKNGVHLLIEKPLSHASDRVDELLEVVNNNNVIAMVGYVLRYDSGAIEFKNWISNKITGKILHARIECGSYLSDWRPGQDYRKTVSALFELGGGVLLELSHELDYLHWFFGKPIDVQAQIRNSGTLNVNVEDQVDLLMTSEQGYSIVAQVDFNRRYVKRKCTVLTSEGELTWNAVKQNITWKTVNEGSSSYDYSNKPNSIYRTQIEVFIDCIENDNTPIVTVEDGINVLRLIDAARDSSKNGYKILL</sequence>
<organism evidence="3">
    <name type="scientific">marine metagenome</name>
    <dbReference type="NCBI Taxonomy" id="408172"/>
    <lineage>
        <taxon>unclassified sequences</taxon>
        <taxon>metagenomes</taxon>
        <taxon>ecological metagenomes</taxon>
    </lineage>
</organism>
<proteinExistence type="predicted"/>
<dbReference type="SUPFAM" id="SSF51735">
    <property type="entry name" value="NAD(P)-binding Rossmann-fold domains"/>
    <property type="match status" value="1"/>
</dbReference>
<reference evidence="3" key="1">
    <citation type="submission" date="2018-05" db="EMBL/GenBank/DDBJ databases">
        <authorList>
            <person name="Lanie J.A."/>
            <person name="Ng W.-L."/>
            <person name="Kazmierczak K.M."/>
            <person name="Andrzejewski T.M."/>
            <person name="Davidsen T.M."/>
            <person name="Wayne K.J."/>
            <person name="Tettelin H."/>
            <person name="Glass J.I."/>
            <person name="Rusch D."/>
            <person name="Podicherti R."/>
            <person name="Tsui H.-C.T."/>
            <person name="Winkler M.E."/>
        </authorList>
    </citation>
    <scope>NUCLEOTIDE SEQUENCE</scope>
</reference>
<dbReference type="Gene3D" id="3.40.50.720">
    <property type="entry name" value="NAD(P)-binding Rossmann-like Domain"/>
    <property type="match status" value="1"/>
</dbReference>
<dbReference type="Pfam" id="PF01408">
    <property type="entry name" value="GFO_IDH_MocA"/>
    <property type="match status" value="1"/>
</dbReference>
<feature type="domain" description="Gfo/Idh/MocA-like oxidoreductase N-terminal" evidence="1">
    <location>
        <begin position="22"/>
        <end position="97"/>
    </location>
</feature>
<dbReference type="Gene3D" id="3.30.360.10">
    <property type="entry name" value="Dihydrodipicolinate Reductase, domain 2"/>
    <property type="match status" value="1"/>
</dbReference>